<feature type="non-terminal residue" evidence="1">
    <location>
        <position position="170"/>
    </location>
</feature>
<keyword evidence="2" id="KW-1185">Reference proteome</keyword>
<reference evidence="1 2" key="1">
    <citation type="submission" date="2021-02" db="EMBL/GenBank/DDBJ databases">
        <title>Activity-based single-cell genomes from oceanic crustal fluid captures similar information to metagenomic and metatranscriptomic surveys with orders of magnitude less sampling.</title>
        <authorList>
            <person name="D'Angelo T.S."/>
            <person name="Orcutt B.N."/>
        </authorList>
    </citation>
    <scope>NUCLEOTIDE SEQUENCE [LARGE SCALE GENOMIC DNA]</scope>
    <source>
        <strain evidence="1">AH-315-G02</strain>
    </source>
</reference>
<dbReference type="InterPro" id="IPR054204">
    <property type="entry name" value="DUF6909"/>
</dbReference>
<evidence type="ECO:0000313" key="1">
    <source>
        <dbReference type="EMBL" id="MBN4068936.1"/>
    </source>
</evidence>
<accession>A0ABS3AY53</accession>
<dbReference type="Proteomes" id="UP000717534">
    <property type="component" value="Unassembled WGS sequence"/>
</dbReference>
<evidence type="ECO:0000313" key="2">
    <source>
        <dbReference type="Proteomes" id="UP000717534"/>
    </source>
</evidence>
<sequence>MEELSKSQRARLAIGTFKTIADALILRGYYKPSGRSGEKLSESLQQFDPEIYGSMSDHRIVELQGLKYVMDRMPRGIEKCNRIILTANEDFHDTSFEKITPLKRRRHSYIVSDKEICFVITRGLTEIYDIMTHITFLNIESQKIHRQICHKEEGTCSEWHDLKSIIQNDT</sequence>
<gene>
    <name evidence="1" type="ORF">JYU06_05395</name>
</gene>
<organism evidence="1 2">
    <name type="scientific">Desulfotalea psychrophila</name>
    <dbReference type="NCBI Taxonomy" id="84980"/>
    <lineage>
        <taxon>Bacteria</taxon>
        <taxon>Pseudomonadati</taxon>
        <taxon>Thermodesulfobacteriota</taxon>
        <taxon>Desulfobulbia</taxon>
        <taxon>Desulfobulbales</taxon>
        <taxon>Desulfocapsaceae</taxon>
        <taxon>Desulfotalea</taxon>
    </lineage>
</organism>
<proteinExistence type="predicted"/>
<dbReference type="Pfam" id="PF21850">
    <property type="entry name" value="DUF6909"/>
    <property type="match status" value="1"/>
</dbReference>
<name>A0ABS3AY53_9BACT</name>
<comment type="caution">
    <text evidence="1">The sequence shown here is derived from an EMBL/GenBank/DDBJ whole genome shotgun (WGS) entry which is preliminary data.</text>
</comment>
<protein>
    <submittedName>
        <fullName evidence="1">Uncharacterized protein</fullName>
    </submittedName>
</protein>
<dbReference type="EMBL" id="JAFITO010000086">
    <property type="protein sequence ID" value="MBN4068936.1"/>
    <property type="molecule type" value="Genomic_DNA"/>
</dbReference>